<reference evidence="3" key="1">
    <citation type="submission" date="2016-10" db="EMBL/GenBank/DDBJ databases">
        <authorList>
            <person name="Varghese N."/>
            <person name="Submissions S."/>
        </authorList>
    </citation>
    <scope>NUCLEOTIDE SEQUENCE [LARGE SCALE GENOMIC DNA]</scope>
    <source>
        <strain evidence="3">S7</strain>
    </source>
</reference>
<evidence type="ECO:0000256" key="1">
    <source>
        <dbReference type="SAM" id="Phobius"/>
    </source>
</evidence>
<dbReference type="PANTHER" id="PTHR43471:SF14">
    <property type="entry name" value="ABC-2 TYPE TRANSPORT SYSTEM PERMEASE PROTEIN"/>
    <property type="match status" value="1"/>
</dbReference>
<keyword evidence="1" id="KW-1133">Transmembrane helix</keyword>
<dbReference type="AlphaFoldDB" id="A0A1I5TTL6"/>
<keyword evidence="3" id="KW-1185">Reference proteome</keyword>
<gene>
    <name evidence="2" type="ORF">SAMN05518683_11187</name>
</gene>
<evidence type="ECO:0000313" key="3">
    <source>
        <dbReference type="Proteomes" id="UP000198892"/>
    </source>
</evidence>
<feature type="transmembrane region" description="Helical" evidence="1">
    <location>
        <begin position="202"/>
        <end position="224"/>
    </location>
</feature>
<feature type="transmembrane region" description="Helical" evidence="1">
    <location>
        <begin position="170"/>
        <end position="195"/>
    </location>
</feature>
<accession>A0A1I5TTL6</accession>
<proteinExistence type="predicted"/>
<name>A0A1I5TTL6_9BACI</name>
<feature type="transmembrane region" description="Helical" evidence="1">
    <location>
        <begin position="85"/>
        <end position="105"/>
    </location>
</feature>
<dbReference type="RefSeq" id="WP_212634959.1">
    <property type="nucleotide sequence ID" value="NZ_FOXD01000011.1"/>
</dbReference>
<dbReference type="STRING" id="1884432.SAMN05518683_11187"/>
<feature type="transmembrane region" description="Helical" evidence="1">
    <location>
        <begin position="288"/>
        <end position="310"/>
    </location>
</feature>
<dbReference type="GO" id="GO:0005886">
    <property type="term" value="C:plasma membrane"/>
    <property type="evidence" value="ECO:0007669"/>
    <property type="project" value="UniProtKB-SubCell"/>
</dbReference>
<dbReference type="GO" id="GO:0140359">
    <property type="term" value="F:ABC-type transporter activity"/>
    <property type="evidence" value="ECO:0007669"/>
    <property type="project" value="InterPro"/>
</dbReference>
<dbReference type="Proteomes" id="UP000198892">
    <property type="component" value="Unassembled WGS sequence"/>
</dbReference>
<dbReference type="Pfam" id="PF12679">
    <property type="entry name" value="ABC2_membrane_2"/>
    <property type="match status" value="1"/>
</dbReference>
<evidence type="ECO:0000313" key="2">
    <source>
        <dbReference type="EMBL" id="SFP86383.1"/>
    </source>
</evidence>
<dbReference type="EMBL" id="FOXD01000011">
    <property type="protein sequence ID" value="SFP86383.1"/>
    <property type="molecule type" value="Genomic_DNA"/>
</dbReference>
<protein>
    <submittedName>
        <fullName evidence="2">ABC-2 type transport system permease protein</fullName>
    </submittedName>
</protein>
<feature type="transmembrane region" description="Helical" evidence="1">
    <location>
        <begin position="126"/>
        <end position="158"/>
    </location>
</feature>
<keyword evidence="1" id="KW-0812">Transmembrane</keyword>
<dbReference type="PANTHER" id="PTHR43471">
    <property type="entry name" value="ABC TRANSPORTER PERMEASE"/>
    <property type="match status" value="1"/>
</dbReference>
<keyword evidence="1" id="KW-0472">Membrane</keyword>
<organism evidence="2 3">
    <name type="scientific">Salibacterium halotolerans</name>
    <dbReference type="NCBI Taxonomy" id="1884432"/>
    <lineage>
        <taxon>Bacteria</taxon>
        <taxon>Bacillati</taxon>
        <taxon>Bacillota</taxon>
        <taxon>Bacilli</taxon>
        <taxon>Bacillales</taxon>
        <taxon>Bacillaceae</taxon>
    </lineage>
</organism>
<feature type="transmembrane region" description="Helical" evidence="1">
    <location>
        <begin position="32"/>
        <end position="53"/>
    </location>
</feature>
<sequence>MKDLIRKWREENAWHPFSVLAKKELADHIRSFRFIVLFVLVMLICVGSLYVVLSNIRDAAAQVDAENANLFLKIFTLSNGNLPPYFALLGLIGPLVGISLGFDAINAEMNKRTLGRILAQPIPRDAVINAKFTAAAAAISIMICSLSFFMIGFGIWFIGIPPTFEEFLRILIFTIVTIIYIAFWINLSIIFSTLFKQPATSALTCIAIWLFFSVFYNILLSFLAGPSSTGGTSGWTYYLSQLSPNQIYSNVTSVLLTPGIRSAGPLSVSQVAGSVPSPLPLQQSLLVIWPHLTTLIAGTFICFGMAYLLFIRKEIRS</sequence>